<sequence length="268" mass="31491">MVEYGKYRIYLWHRDDRRDYGNHATCRYGEHVVPVIREQGRTTMETFWPEPLDGMIHVAMLCARVFACQISELYAEMQHERFRNFIRFIMERQTEMARLKITSNRLTQGFLKSIREKLNITEELWLSGPVNIRYRVRDQEPRMIRFDHSPWFTLDQLLSTRCIRIALGNSRLDNEDLDVYIQKWKNGDYPNLVYLEVSGDSLNNQEAIDGHVPPFTGDSGRKSKLIGTYYSATIINGVEVESNNGRSKAVMQIDLAGFQKQFSFLVYQ</sequence>
<dbReference type="HOGENOM" id="CLU_028840_6_2_1"/>
<feature type="domain" description="Sdz-33 F-box" evidence="1">
    <location>
        <begin position="144"/>
        <end position="197"/>
    </location>
</feature>
<dbReference type="OrthoDB" id="5908276at2759"/>
<proteinExistence type="predicted"/>
<dbReference type="PANTHER" id="PTHR21503:SF52">
    <property type="entry name" value="F-BOX DOMAIN-CONTAINING PROTEIN"/>
    <property type="match status" value="1"/>
</dbReference>
<dbReference type="InterPro" id="IPR012885">
    <property type="entry name" value="F-box_Sdz-33"/>
</dbReference>
<gene>
    <name evidence="2" type="ORF">CAEBREN_04442</name>
</gene>
<protein>
    <recommendedName>
        <fullName evidence="1">Sdz-33 F-box domain-containing protein</fullName>
    </recommendedName>
</protein>
<evidence type="ECO:0000313" key="3">
    <source>
        <dbReference type="Proteomes" id="UP000008068"/>
    </source>
</evidence>
<accession>G0NIJ5</accession>
<dbReference type="AlphaFoldDB" id="G0NIJ5"/>
<name>G0NIJ5_CAEBE</name>
<evidence type="ECO:0000259" key="1">
    <source>
        <dbReference type="Pfam" id="PF07735"/>
    </source>
</evidence>
<dbReference type="InParanoid" id="G0NIJ5"/>
<reference evidence="3" key="1">
    <citation type="submission" date="2011-07" db="EMBL/GenBank/DDBJ databases">
        <authorList>
            <consortium name="Caenorhabditis brenneri Sequencing and Analysis Consortium"/>
            <person name="Wilson R.K."/>
        </authorList>
    </citation>
    <scope>NUCLEOTIDE SEQUENCE [LARGE SCALE GENOMIC DNA]</scope>
    <source>
        <strain evidence="3">PB2801</strain>
    </source>
</reference>
<dbReference type="EMBL" id="GL379890">
    <property type="protein sequence ID" value="EGT31865.1"/>
    <property type="molecule type" value="Genomic_DNA"/>
</dbReference>
<organism evidence="3">
    <name type="scientific">Caenorhabditis brenneri</name>
    <name type="common">Nematode worm</name>
    <dbReference type="NCBI Taxonomy" id="135651"/>
    <lineage>
        <taxon>Eukaryota</taxon>
        <taxon>Metazoa</taxon>
        <taxon>Ecdysozoa</taxon>
        <taxon>Nematoda</taxon>
        <taxon>Chromadorea</taxon>
        <taxon>Rhabditida</taxon>
        <taxon>Rhabditina</taxon>
        <taxon>Rhabditomorpha</taxon>
        <taxon>Rhabditoidea</taxon>
        <taxon>Rhabditidae</taxon>
        <taxon>Peloderinae</taxon>
        <taxon>Caenorhabditis</taxon>
    </lineage>
</organism>
<evidence type="ECO:0000313" key="2">
    <source>
        <dbReference type="EMBL" id="EGT31865.1"/>
    </source>
</evidence>
<dbReference type="Pfam" id="PF07735">
    <property type="entry name" value="FBA_2"/>
    <property type="match status" value="1"/>
</dbReference>
<dbReference type="OMA" id="NITEELW"/>
<keyword evidence="3" id="KW-1185">Reference proteome</keyword>
<dbReference type="Proteomes" id="UP000008068">
    <property type="component" value="Unassembled WGS sequence"/>
</dbReference>
<dbReference type="PANTHER" id="PTHR21503">
    <property type="entry name" value="F-BOX-CONTAINING HYPOTHETICAL PROTEIN C.ELEGANS"/>
    <property type="match status" value="1"/>
</dbReference>